<gene>
    <name evidence="1" type="ORF">DSCW_17740</name>
</gene>
<dbReference type="EMBL" id="AP021875">
    <property type="protein sequence ID" value="BBO74357.1"/>
    <property type="molecule type" value="Genomic_DNA"/>
</dbReference>
<proteinExistence type="predicted"/>
<reference evidence="1 2" key="1">
    <citation type="submission" date="2019-11" db="EMBL/GenBank/DDBJ databases">
        <title>Comparative genomics of hydrocarbon-degrading Desulfosarcina strains.</title>
        <authorList>
            <person name="Watanabe M."/>
            <person name="Kojima H."/>
            <person name="Fukui M."/>
        </authorList>
    </citation>
    <scope>NUCLEOTIDE SEQUENCE [LARGE SCALE GENOMIC DNA]</scope>
    <source>
        <strain evidence="1 2">PP31</strain>
    </source>
</reference>
<evidence type="ECO:0000313" key="1">
    <source>
        <dbReference type="EMBL" id="BBO74357.1"/>
    </source>
</evidence>
<name>A0A5K7ZDM7_9BACT</name>
<dbReference type="Proteomes" id="UP000427769">
    <property type="component" value="Chromosome"/>
</dbReference>
<dbReference type="KEGG" id="dwd:DSCW_17740"/>
<dbReference type="RefSeq" id="WP_155303397.1">
    <property type="nucleotide sequence ID" value="NZ_AP021875.1"/>
</dbReference>
<dbReference type="OrthoDB" id="6223866at2"/>
<protein>
    <submittedName>
        <fullName evidence="1">Uncharacterized protein</fullName>
    </submittedName>
</protein>
<keyword evidence="2" id="KW-1185">Reference proteome</keyword>
<evidence type="ECO:0000313" key="2">
    <source>
        <dbReference type="Proteomes" id="UP000427769"/>
    </source>
</evidence>
<dbReference type="AlphaFoldDB" id="A0A5K7ZDM7"/>
<accession>A0A5K7ZDM7</accession>
<organism evidence="1 2">
    <name type="scientific">Desulfosarcina widdelii</name>
    <dbReference type="NCBI Taxonomy" id="947919"/>
    <lineage>
        <taxon>Bacteria</taxon>
        <taxon>Pseudomonadati</taxon>
        <taxon>Thermodesulfobacteriota</taxon>
        <taxon>Desulfobacteria</taxon>
        <taxon>Desulfobacterales</taxon>
        <taxon>Desulfosarcinaceae</taxon>
        <taxon>Desulfosarcina</taxon>
    </lineage>
</organism>
<sequence>MALKPDEIFVSESLVKFLGKEGVTYQEGEDPPDIYLTINGEKVAVEITRLSPVVFGEDGEMQNRNTQDTFGVNLCNELDSKLKNKVPQDIDILLVLHLPVNNARKYKKELFKLVESVLAKPIKEGSSQTTSVLGHKIKIIFIPKRRHSNKKIVGAIVNDNSQAHILSNAVAILADRIHDKVLKCKNIPHSGPKWLALYNDYWLADSGTYSMAIKNIQEKHDFQRILIVSDQGVVSELSET</sequence>